<dbReference type="PROSITE" id="PS51084">
    <property type="entry name" value="HIT_2"/>
    <property type="match status" value="1"/>
</dbReference>
<dbReference type="OrthoDB" id="9784774at2"/>
<proteinExistence type="predicted"/>
<sequence length="158" mass="18031">MHTHEPAGYDCPFCRLQRGIHNEHNQPGDVVGVTDLAYARVAPKWWPANPGAVLVIPRAHHENLYDIPADAGHAVWDLTQRVAVAMRSAYDCAGISTRQHNEPAGNQDVWHLHVHVFPRRVDDRLYERHRETRWAPPEERAPYADRLAAALELPRSFD</sequence>
<gene>
    <name evidence="5" type="ORF">EUA94_07165</name>
</gene>
<dbReference type="Proteomes" id="UP000291101">
    <property type="component" value="Unassembled WGS sequence"/>
</dbReference>
<keyword evidence="6" id="KW-1185">Reference proteome</keyword>
<dbReference type="Pfam" id="PF01230">
    <property type="entry name" value="HIT"/>
    <property type="match status" value="1"/>
</dbReference>
<dbReference type="InterPro" id="IPR011146">
    <property type="entry name" value="HIT-like"/>
</dbReference>
<dbReference type="GO" id="GO:0003824">
    <property type="term" value="F:catalytic activity"/>
    <property type="evidence" value="ECO:0007669"/>
    <property type="project" value="InterPro"/>
</dbReference>
<dbReference type="AlphaFoldDB" id="A0A4Q2T7S7"/>
<name>A0A4Q2T7S7_9ACTN</name>
<evidence type="ECO:0000256" key="1">
    <source>
        <dbReference type="PIRSR" id="PIRSR601310-1"/>
    </source>
</evidence>
<dbReference type="SUPFAM" id="SSF54197">
    <property type="entry name" value="HIT-like"/>
    <property type="match status" value="1"/>
</dbReference>
<evidence type="ECO:0000313" key="6">
    <source>
        <dbReference type="Proteomes" id="UP000291101"/>
    </source>
</evidence>
<organism evidence="5 6">
    <name type="scientific">Nocardioides zhouii</name>
    <dbReference type="NCBI Taxonomy" id="1168729"/>
    <lineage>
        <taxon>Bacteria</taxon>
        <taxon>Bacillati</taxon>
        <taxon>Actinomycetota</taxon>
        <taxon>Actinomycetes</taxon>
        <taxon>Propionibacteriales</taxon>
        <taxon>Nocardioidaceae</taxon>
        <taxon>Nocardioides</taxon>
    </lineage>
</organism>
<dbReference type="EMBL" id="SDWV01000005">
    <property type="protein sequence ID" value="RYC12998.1"/>
    <property type="molecule type" value="Genomic_DNA"/>
</dbReference>
<evidence type="ECO:0000256" key="2">
    <source>
        <dbReference type="PIRSR" id="PIRSR601310-3"/>
    </source>
</evidence>
<dbReference type="RefSeq" id="WP_129426103.1">
    <property type="nucleotide sequence ID" value="NZ_SDWV01000005.1"/>
</dbReference>
<dbReference type="InterPro" id="IPR036265">
    <property type="entry name" value="HIT-like_sf"/>
</dbReference>
<dbReference type="PANTHER" id="PTHR46648">
    <property type="entry name" value="HIT FAMILY PROTEIN 1"/>
    <property type="match status" value="1"/>
</dbReference>
<dbReference type="Gene3D" id="3.30.428.10">
    <property type="entry name" value="HIT-like"/>
    <property type="match status" value="1"/>
</dbReference>
<accession>A0A4Q2T7S7</accession>
<dbReference type="InterPro" id="IPR001310">
    <property type="entry name" value="Histidine_triad_HIT"/>
</dbReference>
<feature type="short sequence motif" description="Histidine triad motif" evidence="2 3">
    <location>
        <begin position="111"/>
        <end position="115"/>
    </location>
</feature>
<dbReference type="PANTHER" id="PTHR46648:SF1">
    <property type="entry name" value="ADENOSINE 5'-MONOPHOSPHORAMIDASE HNT1"/>
    <property type="match status" value="1"/>
</dbReference>
<dbReference type="GO" id="GO:0009117">
    <property type="term" value="P:nucleotide metabolic process"/>
    <property type="evidence" value="ECO:0007669"/>
    <property type="project" value="TreeGrafter"/>
</dbReference>
<protein>
    <submittedName>
        <fullName evidence="5">HIT family protein</fullName>
    </submittedName>
</protein>
<comment type="caution">
    <text evidence="5">The sequence shown here is derived from an EMBL/GenBank/DDBJ whole genome shotgun (WGS) entry which is preliminary data.</text>
</comment>
<evidence type="ECO:0000259" key="4">
    <source>
        <dbReference type="PROSITE" id="PS51084"/>
    </source>
</evidence>
<reference evidence="5 6" key="1">
    <citation type="submission" date="2019-01" db="EMBL/GenBank/DDBJ databases">
        <title>Novel species of Nocardioides.</title>
        <authorList>
            <person name="Liu Q."/>
            <person name="X Y.-H."/>
        </authorList>
    </citation>
    <scope>NUCLEOTIDE SEQUENCE [LARGE SCALE GENOMIC DNA]</scope>
    <source>
        <strain evidence="5 6">HLT2-9</strain>
    </source>
</reference>
<feature type="domain" description="HIT" evidence="4">
    <location>
        <begin position="47"/>
        <end position="126"/>
    </location>
</feature>
<evidence type="ECO:0000256" key="3">
    <source>
        <dbReference type="PROSITE-ProRule" id="PRU00464"/>
    </source>
</evidence>
<feature type="active site" description="Tele-AMP-histidine intermediate" evidence="1">
    <location>
        <position position="113"/>
    </location>
</feature>
<evidence type="ECO:0000313" key="5">
    <source>
        <dbReference type="EMBL" id="RYC12998.1"/>
    </source>
</evidence>